<dbReference type="InterPro" id="IPR038186">
    <property type="entry name" value="CHAD_dom_sf"/>
</dbReference>
<dbReference type="RefSeq" id="WP_379851270.1">
    <property type="nucleotide sequence ID" value="NZ_JBHZPY010000004.1"/>
</dbReference>
<organism evidence="1 2">
    <name type="scientific">Flavobacterium zhoui</name>
    <dbReference type="NCBI Taxonomy" id="3230414"/>
    <lineage>
        <taxon>Bacteria</taxon>
        <taxon>Pseudomonadati</taxon>
        <taxon>Bacteroidota</taxon>
        <taxon>Flavobacteriia</taxon>
        <taxon>Flavobacteriales</taxon>
        <taxon>Flavobacteriaceae</taxon>
        <taxon>Flavobacterium</taxon>
    </lineage>
</organism>
<protein>
    <recommendedName>
        <fullName evidence="3">CHAD domain-containing protein</fullName>
    </recommendedName>
</protein>
<gene>
    <name evidence="1" type="ORF">ACFX5F_07135</name>
</gene>
<name>A0ABW6I459_9FLAO</name>
<reference evidence="1 2" key="1">
    <citation type="submission" date="2024-06" db="EMBL/GenBank/DDBJ databases">
        <title>Flavobacterium spp. isolated from glacier.</title>
        <authorList>
            <person name="Han D."/>
        </authorList>
    </citation>
    <scope>NUCLEOTIDE SEQUENCE [LARGE SCALE GENOMIC DNA]</scope>
    <source>
        <strain evidence="1 2">ZS1P70</strain>
    </source>
</reference>
<evidence type="ECO:0000313" key="2">
    <source>
        <dbReference type="Proteomes" id="UP001600107"/>
    </source>
</evidence>
<keyword evidence="2" id="KW-1185">Reference proteome</keyword>
<sequence>MKALKKYLNKRKSAITSVLEKQPESFTPDTFHTLRLEIKKLNAIFNLVNFCAPGFNRKKTFKPFKLLFSQVGKIRELQVENALLDKHSTSDCGPNYRRSLRKNLLQELNNFFLIINPSFAEKLQKKYRKIKAVLAKTTKKTAKRYVDKKKVKIEKLLHKKALKKKQMHALRKSLKEYQFNQKSLKYAQKNKLLSNKNDVLALLGKWHDYQTVIQHLKKTIDLGQINPKERNRLQNSIRTFTLKSRLLYTRINATLRTSVFKNA</sequence>
<dbReference type="EMBL" id="JBHZPY010000004">
    <property type="protein sequence ID" value="MFE3870994.1"/>
    <property type="molecule type" value="Genomic_DNA"/>
</dbReference>
<accession>A0ABW6I459</accession>
<evidence type="ECO:0008006" key="3">
    <source>
        <dbReference type="Google" id="ProtNLM"/>
    </source>
</evidence>
<dbReference type="Gene3D" id="1.40.20.10">
    <property type="entry name" value="CHAD domain"/>
    <property type="match status" value="1"/>
</dbReference>
<evidence type="ECO:0000313" key="1">
    <source>
        <dbReference type="EMBL" id="MFE3870994.1"/>
    </source>
</evidence>
<proteinExistence type="predicted"/>
<dbReference type="Proteomes" id="UP001600107">
    <property type="component" value="Unassembled WGS sequence"/>
</dbReference>
<comment type="caution">
    <text evidence="1">The sequence shown here is derived from an EMBL/GenBank/DDBJ whole genome shotgun (WGS) entry which is preliminary data.</text>
</comment>